<evidence type="ECO:0000313" key="4">
    <source>
        <dbReference type="Proteomes" id="UP000095255"/>
    </source>
</evidence>
<evidence type="ECO:0000313" key="3">
    <source>
        <dbReference type="EMBL" id="OEH85353.1"/>
    </source>
</evidence>
<keyword evidence="4" id="KW-1185">Reference proteome</keyword>
<dbReference type="STRING" id="1390249.BHU72_04470"/>
<keyword evidence="1" id="KW-0285">Flavoprotein</keyword>
<dbReference type="AlphaFoldDB" id="A0A1E5L5R9"/>
<accession>A0A1E5L5R9</accession>
<name>A0A1E5L5R9_9FIRM</name>
<dbReference type="Gene3D" id="3.40.50.360">
    <property type="match status" value="1"/>
</dbReference>
<dbReference type="PANTHER" id="PTHR43278:SF4">
    <property type="entry name" value="NAD(P)H-DEPENDENT FMN-CONTAINING OXIDOREDUCTASE YWQN-RELATED"/>
    <property type="match status" value="1"/>
</dbReference>
<reference evidence="3 4" key="1">
    <citation type="submission" date="2016-09" db="EMBL/GenBank/DDBJ databases">
        <title>Desulfuribacillus arsenicus sp. nov., an obligately anaerobic, dissimilatory arsenic- and antimonate-reducing bacterium isolated from anoxic sediments.</title>
        <authorList>
            <person name="Abin C.A."/>
            <person name="Hollibaugh J.T."/>
        </authorList>
    </citation>
    <scope>NUCLEOTIDE SEQUENCE [LARGE SCALE GENOMIC DNA]</scope>
    <source>
        <strain evidence="3 4">MLFW-2</strain>
    </source>
</reference>
<dbReference type="EMBL" id="MJAT01000022">
    <property type="protein sequence ID" value="OEH85353.1"/>
    <property type="molecule type" value="Genomic_DNA"/>
</dbReference>
<sequence length="177" mass="20309">MKAVIIDALDKEHISGLVDVLMQELKQLAIVIDHYDLGTLDFEKCRECYHCWLKTPGKCVIQDPGNDWVRAIVQSDLVVVVTAIRDDGIGRDVAEMFKRMIPTLAQPLKKAKRPRLFGVGLSLERDTMLEKNFQEKIRRLAIDFRFTAYDSIIIDSEEDFLQHTEIIHAKISKANQL</sequence>
<dbReference type="SUPFAM" id="SSF52218">
    <property type="entry name" value="Flavoproteins"/>
    <property type="match status" value="1"/>
</dbReference>
<dbReference type="PANTHER" id="PTHR43278">
    <property type="entry name" value="NAD(P)H-DEPENDENT FMN-CONTAINING OXIDOREDUCTASE YWQN-RELATED"/>
    <property type="match status" value="1"/>
</dbReference>
<comment type="caution">
    <text evidence="3">The sequence shown here is derived from an EMBL/GenBank/DDBJ whole genome shotgun (WGS) entry which is preliminary data.</text>
</comment>
<dbReference type="RefSeq" id="WP_069702179.1">
    <property type="nucleotide sequence ID" value="NZ_MJAT01000022.1"/>
</dbReference>
<protein>
    <recommendedName>
        <fullName evidence="5">NADPH-dependent FMN reductase-like domain-containing protein</fullName>
    </recommendedName>
</protein>
<evidence type="ECO:0008006" key="5">
    <source>
        <dbReference type="Google" id="ProtNLM"/>
    </source>
</evidence>
<gene>
    <name evidence="3" type="ORF">BHU72_04470</name>
</gene>
<dbReference type="InterPro" id="IPR029039">
    <property type="entry name" value="Flavoprotein-like_sf"/>
</dbReference>
<evidence type="ECO:0000256" key="1">
    <source>
        <dbReference type="ARBA" id="ARBA00022630"/>
    </source>
</evidence>
<keyword evidence="2" id="KW-0288">FMN</keyword>
<evidence type="ECO:0000256" key="2">
    <source>
        <dbReference type="ARBA" id="ARBA00022643"/>
    </source>
</evidence>
<dbReference type="OrthoDB" id="9805976at2"/>
<dbReference type="Proteomes" id="UP000095255">
    <property type="component" value="Unassembled WGS sequence"/>
</dbReference>
<organism evidence="3 4">
    <name type="scientific">Desulfuribacillus stibiiarsenatis</name>
    <dbReference type="NCBI Taxonomy" id="1390249"/>
    <lineage>
        <taxon>Bacteria</taxon>
        <taxon>Bacillati</taxon>
        <taxon>Bacillota</taxon>
        <taxon>Desulfuribacillia</taxon>
        <taxon>Desulfuribacillales</taxon>
        <taxon>Desulfuribacillaceae</taxon>
        <taxon>Desulfuribacillus</taxon>
    </lineage>
</organism>
<dbReference type="InterPro" id="IPR051796">
    <property type="entry name" value="ISF_SsuE-like"/>
</dbReference>
<proteinExistence type="predicted"/>